<dbReference type="OrthoDB" id="566138at2759"/>
<evidence type="ECO:0000313" key="4">
    <source>
        <dbReference type="EMBL" id="GAQ88216.1"/>
    </source>
</evidence>
<dbReference type="PANTHER" id="PTHR42678">
    <property type="entry name" value="AMIDASE"/>
    <property type="match status" value="1"/>
</dbReference>
<keyword evidence="2" id="KW-0732">Signal</keyword>
<name>A0A1Y1IHJ6_KLENI</name>
<feature type="signal peptide" evidence="2">
    <location>
        <begin position="1"/>
        <end position="21"/>
    </location>
</feature>
<feature type="region of interest" description="Disordered" evidence="1">
    <location>
        <begin position="75"/>
        <end position="113"/>
    </location>
</feature>
<dbReference type="STRING" id="105231.A0A1Y1IHJ6"/>
<evidence type="ECO:0000256" key="1">
    <source>
        <dbReference type="SAM" id="MobiDB-lite"/>
    </source>
</evidence>
<evidence type="ECO:0000259" key="3">
    <source>
        <dbReference type="Pfam" id="PF01425"/>
    </source>
</evidence>
<dbReference type="InterPro" id="IPR023631">
    <property type="entry name" value="Amidase_dom"/>
</dbReference>
<feature type="compositionally biased region" description="Pro residues" evidence="1">
    <location>
        <begin position="93"/>
        <end position="107"/>
    </location>
</feature>
<feature type="domain" description="Amidase" evidence="3">
    <location>
        <begin position="372"/>
        <end position="524"/>
    </location>
</feature>
<dbReference type="SUPFAM" id="SSF75304">
    <property type="entry name" value="Amidase signature (AS) enzymes"/>
    <property type="match status" value="1"/>
</dbReference>
<accession>A0A1Y1IHJ6</accession>
<evidence type="ECO:0000313" key="5">
    <source>
        <dbReference type="Proteomes" id="UP000054558"/>
    </source>
</evidence>
<dbReference type="PANTHER" id="PTHR42678:SF34">
    <property type="entry name" value="OS04G0183300 PROTEIN"/>
    <property type="match status" value="1"/>
</dbReference>
<dbReference type="EMBL" id="DF237359">
    <property type="protein sequence ID" value="GAQ88216.1"/>
    <property type="molecule type" value="Genomic_DNA"/>
</dbReference>
<feature type="chain" id="PRO_5012214622" description="Amidase domain-containing protein" evidence="2">
    <location>
        <begin position="22"/>
        <end position="715"/>
    </location>
</feature>
<dbReference type="OMA" id="DGWDWDY"/>
<gene>
    <name evidence="4" type="ORF">KFL_004100040</name>
</gene>
<dbReference type="InterPro" id="IPR036928">
    <property type="entry name" value="AS_sf"/>
</dbReference>
<evidence type="ECO:0000256" key="2">
    <source>
        <dbReference type="SAM" id="SignalP"/>
    </source>
</evidence>
<dbReference type="AlphaFoldDB" id="A0A1Y1IHJ6"/>
<sequence>MAVIKAVPLLLLLALTSSVSAGRVLLQSCPSTCYTASGSTGYCCPSGFNCFSSDTFTCYPASASYPSDPSTAVSNGFTAGSTPAPTTGSPGPAGSPPTESPVAPGPAPAGTDSNAIGIPLSGGSCTSSAYPSTCTTADGSAQYCCPTGTGCFSSSTFTCYSLSAGTYPSGPTSFDCSKIIELTIDDAQALFKTGELTSRLLVSCYLQRIADYDNIGTFKGLTAYATNAVLELNPTALADADAKDIERAACAPNCNLNKLHGIPVALKDNVCADGMECTAGSWNLFGSVHEEAYLTTGIKNAGGIILCKLGLSEWANYRGSSVSGWSGRGGQVYNPYVRYSISGQLIVRNPYPEIPSVFPDNTTFVNYTNPTIVSGSSSGSGVAAAANLAMVTIGSETSGSILGPSGANGIVGIKPTVGLVSRAGVIPLSESQDTAGPMCRTVADAVYLLDATTGVDPKDSYTAGQVVPAGGFAQFLKTTGLQGKKIAFLPLNPNTTNSATLEGYNAIPDILRAQGATVDELPFPFTIPGTANLGTGGTGGILSTDFKVNINQFLSELSWKPGFTVQKTLADMIQFNKDNYLLEFQGGTCCRGEPAYGNFFQQTWESSQNTTGFSNPNYISAKQNASAVAAGITSFLDGNGYDAITSTGGLTGTFATAQFPSISVPGLKSSLGSPVGFVFHGVRYSEAKLIEMAYAYEQAKPFPRPIPTYCNGASC</sequence>
<feature type="domain" description="Amidase" evidence="3">
    <location>
        <begin position="225"/>
        <end position="343"/>
    </location>
</feature>
<dbReference type="Pfam" id="PF01425">
    <property type="entry name" value="Amidase"/>
    <property type="match status" value="2"/>
</dbReference>
<feature type="compositionally biased region" description="Low complexity" evidence="1">
    <location>
        <begin position="78"/>
        <end position="92"/>
    </location>
</feature>
<dbReference type="Gene3D" id="3.90.1300.10">
    <property type="entry name" value="Amidase signature (AS) domain"/>
    <property type="match status" value="1"/>
</dbReference>
<protein>
    <recommendedName>
        <fullName evidence="3">Amidase domain-containing protein</fullName>
    </recommendedName>
</protein>
<reference evidence="4 5" key="1">
    <citation type="journal article" date="2014" name="Nat. Commun.">
        <title>Klebsormidium flaccidum genome reveals primary factors for plant terrestrial adaptation.</title>
        <authorList>
            <person name="Hori K."/>
            <person name="Maruyama F."/>
            <person name="Fujisawa T."/>
            <person name="Togashi T."/>
            <person name="Yamamoto N."/>
            <person name="Seo M."/>
            <person name="Sato S."/>
            <person name="Yamada T."/>
            <person name="Mori H."/>
            <person name="Tajima N."/>
            <person name="Moriyama T."/>
            <person name="Ikeuchi M."/>
            <person name="Watanabe M."/>
            <person name="Wada H."/>
            <person name="Kobayashi K."/>
            <person name="Saito M."/>
            <person name="Masuda T."/>
            <person name="Sasaki-Sekimoto Y."/>
            <person name="Mashiguchi K."/>
            <person name="Awai K."/>
            <person name="Shimojima M."/>
            <person name="Masuda S."/>
            <person name="Iwai M."/>
            <person name="Nobusawa T."/>
            <person name="Narise T."/>
            <person name="Kondo S."/>
            <person name="Saito H."/>
            <person name="Sato R."/>
            <person name="Murakawa M."/>
            <person name="Ihara Y."/>
            <person name="Oshima-Yamada Y."/>
            <person name="Ohtaka K."/>
            <person name="Satoh M."/>
            <person name="Sonobe K."/>
            <person name="Ishii M."/>
            <person name="Ohtani R."/>
            <person name="Kanamori-Sato M."/>
            <person name="Honoki R."/>
            <person name="Miyazaki D."/>
            <person name="Mochizuki H."/>
            <person name="Umetsu J."/>
            <person name="Higashi K."/>
            <person name="Shibata D."/>
            <person name="Kamiya Y."/>
            <person name="Sato N."/>
            <person name="Nakamura Y."/>
            <person name="Tabata S."/>
            <person name="Ida S."/>
            <person name="Kurokawa K."/>
            <person name="Ohta H."/>
        </authorList>
    </citation>
    <scope>NUCLEOTIDE SEQUENCE [LARGE SCALE GENOMIC DNA]</scope>
    <source>
        <strain evidence="4 5">NIES-2285</strain>
    </source>
</reference>
<proteinExistence type="predicted"/>
<dbReference type="Proteomes" id="UP000054558">
    <property type="component" value="Unassembled WGS sequence"/>
</dbReference>
<organism evidence="4 5">
    <name type="scientific">Klebsormidium nitens</name>
    <name type="common">Green alga</name>
    <name type="synonym">Ulothrix nitens</name>
    <dbReference type="NCBI Taxonomy" id="105231"/>
    <lineage>
        <taxon>Eukaryota</taxon>
        <taxon>Viridiplantae</taxon>
        <taxon>Streptophyta</taxon>
        <taxon>Klebsormidiophyceae</taxon>
        <taxon>Klebsormidiales</taxon>
        <taxon>Klebsormidiaceae</taxon>
        <taxon>Klebsormidium</taxon>
    </lineage>
</organism>
<keyword evidence="5" id="KW-1185">Reference proteome</keyword>